<feature type="region of interest" description="Disordered" evidence="1">
    <location>
        <begin position="65"/>
        <end position="88"/>
    </location>
</feature>
<keyword evidence="3" id="KW-1185">Reference proteome</keyword>
<dbReference type="AlphaFoldDB" id="A0A0M6XPI5"/>
<accession>A0A0M6XPI5</accession>
<gene>
    <name evidence="2" type="ORF">JAN5088_00863</name>
</gene>
<dbReference type="STRING" id="282197.SAMN04488517_104131"/>
<name>A0A0M6XPI5_9RHOB</name>
<evidence type="ECO:0000256" key="1">
    <source>
        <dbReference type="SAM" id="MobiDB-lite"/>
    </source>
</evidence>
<evidence type="ECO:0000313" key="2">
    <source>
        <dbReference type="EMBL" id="CTQ32101.1"/>
    </source>
</evidence>
<evidence type="ECO:0000313" key="3">
    <source>
        <dbReference type="Proteomes" id="UP000048908"/>
    </source>
</evidence>
<dbReference type="Proteomes" id="UP000048908">
    <property type="component" value="Unassembled WGS sequence"/>
</dbReference>
<proteinExistence type="predicted"/>
<reference evidence="2 3" key="1">
    <citation type="submission" date="2015-07" db="EMBL/GenBank/DDBJ databases">
        <authorList>
            <person name="Noorani M."/>
        </authorList>
    </citation>
    <scope>NUCLEOTIDE SEQUENCE [LARGE SCALE GENOMIC DNA]</scope>
    <source>
        <strain evidence="2 3">CECT 5088</strain>
    </source>
</reference>
<feature type="compositionally biased region" description="Pro residues" evidence="1">
    <location>
        <begin position="78"/>
        <end position="88"/>
    </location>
</feature>
<dbReference type="RefSeq" id="WP_055681550.1">
    <property type="nucleotide sequence ID" value="NZ_CXPG01000012.1"/>
</dbReference>
<sequence length="88" mass="9743">MTPEGHRAAWAGFAAELRARLAVERDREVRRRLWRAMADARRILDPERGATRADVLLSPPPLLDGLLAREGEAGHPAGDPPMSPDRRA</sequence>
<protein>
    <submittedName>
        <fullName evidence="2">Uncharacterized protein</fullName>
    </submittedName>
</protein>
<organism evidence="2 3">
    <name type="scientific">Jannaschia rubra</name>
    <dbReference type="NCBI Taxonomy" id="282197"/>
    <lineage>
        <taxon>Bacteria</taxon>
        <taxon>Pseudomonadati</taxon>
        <taxon>Pseudomonadota</taxon>
        <taxon>Alphaproteobacteria</taxon>
        <taxon>Rhodobacterales</taxon>
        <taxon>Roseobacteraceae</taxon>
        <taxon>Jannaschia</taxon>
    </lineage>
</organism>
<dbReference type="EMBL" id="CXPG01000012">
    <property type="protein sequence ID" value="CTQ32101.1"/>
    <property type="molecule type" value="Genomic_DNA"/>
</dbReference>